<gene>
    <name evidence="1" type="ORF">CALMAC_LOCUS2387</name>
</gene>
<evidence type="ECO:0000313" key="1">
    <source>
        <dbReference type="EMBL" id="VEN36994.1"/>
    </source>
</evidence>
<proteinExistence type="predicted"/>
<feature type="non-terminal residue" evidence="1">
    <location>
        <position position="1"/>
    </location>
</feature>
<organism evidence="1 2">
    <name type="scientific">Callosobruchus maculatus</name>
    <name type="common">Southern cowpea weevil</name>
    <name type="synonym">Pulse bruchid</name>
    <dbReference type="NCBI Taxonomy" id="64391"/>
    <lineage>
        <taxon>Eukaryota</taxon>
        <taxon>Metazoa</taxon>
        <taxon>Ecdysozoa</taxon>
        <taxon>Arthropoda</taxon>
        <taxon>Hexapoda</taxon>
        <taxon>Insecta</taxon>
        <taxon>Pterygota</taxon>
        <taxon>Neoptera</taxon>
        <taxon>Endopterygota</taxon>
        <taxon>Coleoptera</taxon>
        <taxon>Polyphaga</taxon>
        <taxon>Cucujiformia</taxon>
        <taxon>Chrysomeloidea</taxon>
        <taxon>Chrysomelidae</taxon>
        <taxon>Bruchinae</taxon>
        <taxon>Bruchini</taxon>
        <taxon>Callosobruchus</taxon>
    </lineage>
</organism>
<protein>
    <submittedName>
        <fullName evidence="1">Uncharacterized protein</fullName>
    </submittedName>
</protein>
<dbReference type="OrthoDB" id="630895at2759"/>
<dbReference type="Proteomes" id="UP000410492">
    <property type="component" value="Unassembled WGS sequence"/>
</dbReference>
<sequence>FVLTTIATLSNCCENILKYFINRLKDDSRLLFQLLNLI</sequence>
<evidence type="ECO:0000313" key="2">
    <source>
        <dbReference type="Proteomes" id="UP000410492"/>
    </source>
</evidence>
<dbReference type="EMBL" id="CAACVG010002866">
    <property type="protein sequence ID" value="VEN36994.1"/>
    <property type="molecule type" value="Genomic_DNA"/>
</dbReference>
<keyword evidence="2" id="KW-1185">Reference proteome</keyword>
<name>A0A653BNC6_CALMS</name>
<dbReference type="AlphaFoldDB" id="A0A653BNC6"/>
<accession>A0A653BNC6</accession>
<reference evidence="1 2" key="1">
    <citation type="submission" date="2019-01" db="EMBL/GenBank/DDBJ databases">
        <authorList>
            <person name="Sayadi A."/>
        </authorList>
    </citation>
    <scope>NUCLEOTIDE SEQUENCE [LARGE SCALE GENOMIC DNA]</scope>
</reference>